<name>A0A9D1HJH0_9FIRM</name>
<comment type="function">
    <text evidence="1">Catalyzes the cleavage of 5-oxoproline to form L-glutamate coupled to the hydrolysis of ATP to ADP and inorganic phosphate.</text>
</comment>
<dbReference type="Gene3D" id="3.20.20.370">
    <property type="entry name" value="Glycoside hydrolase/deacetylase"/>
    <property type="match status" value="1"/>
</dbReference>
<dbReference type="NCBIfam" id="NF003816">
    <property type="entry name" value="PRK05406.1-5"/>
    <property type="match status" value="1"/>
</dbReference>
<comment type="similarity">
    <text evidence="1">Belongs to the LamB/PxpA family.</text>
</comment>
<sequence>MRVDLNCDLGESFGRYTLGLDDEVIKYVSSANVACGMHASDPQVMAKTVRLAKAAGAAVGAHPGFADLQGFGRRNMDLSPMELHDLVLYQLGALDGFCRAEGIKLSHVKPHGAMYNMAVKNAAMAGAICRAARDFDPALSILAPDGSELQRAAAECGLSFICEVFADRAYQPDGTLVPRKMPGAMIDDEEEAISRVVRMVKTGLVRAISGEDIKVKAESICVHGDSSKALVFVQKIRVALQDAGIEIKRGGREDD</sequence>
<dbReference type="EC" id="3.5.2.9" evidence="1"/>
<comment type="subunit">
    <text evidence="1">Forms a complex composed of PxpA, PxpB and PxpC.</text>
</comment>
<reference evidence="2" key="2">
    <citation type="journal article" date="2021" name="PeerJ">
        <title>Extensive microbial diversity within the chicken gut microbiome revealed by metagenomics and culture.</title>
        <authorList>
            <person name="Gilroy R."/>
            <person name="Ravi A."/>
            <person name="Getino M."/>
            <person name="Pursley I."/>
            <person name="Horton D.L."/>
            <person name="Alikhan N.F."/>
            <person name="Baker D."/>
            <person name="Gharbi K."/>
            <person name="Hall N."/>
            <person name="Watson M."/>
            <person name="Adriaenssens E.M."/>
            <person name="Foster-Nyarko E."/>
            <person name="Jarju S."/>
            <person name="Secka A."/>
            <person name="Antonio M."/>
            <person name="Oren A."/>
            <person name="Chaudhuri R.R."/>
            <person name="La Ragione R."/>
            <person name="Hildebrand F."/>
            <person name="Pallen M.J."/>
        </authorList>
    </citation>
    <scope>NUCLEOTIDE SEQUENCE</scope>
    <source>
        <strain evidence="2">2830</strain>
    </source>
</reference>
<comment type="catalytic activity">
    <reaction evidence="1">
        <text>5-oxo-L-proline + ATP + 2 H2O = L-glutamate + ADP + phosphate + H(+)</text>
        <dbReference type="Rhea" id="RHEA:10348"/>
        <dbReference type="ChEBI" id="CHEBI:15377"/>
        <dbReference type="ChEBI" id="CHEBI:15378"/>
        <dbReference type="ChEBI" id="CHEBI:29985"/>
        <dbReference type="ChEBI" id="CHEBI:30616"/>
        <dbReference type="ChEBI" id="CHEBI:43474"/>
        <dbReference type="ChEBI" id="CHEBI:58402"/>
        <dbReference type="ChEBI" id="CHEBI:456216"/>
        <dbReference type="EC" id="3.5.2.9"/>
    </reaction>
</comment>
<dbReference type="GO" id="GO:0017168">
    <property type="term" value="F:5-oxoprolinase (ATP-hydrolyzing) activity"/>
    <property type="evidence" value="ECO:0007669"/>
    <property type="project" value="UniProtKB-UniRule"/>
</dbReference>
<keyword evidence="1" id="KW-0378">Hydrolase</keyword>
<dbReference type="AlphaFoldDB" id="A0A9D1HJH0"/>
<dbReference type="InterPro" id="IPR005501">
    <property type="entry name" value="LamB/YcsF/PxpA-like"/>
</dbReference>
<dbReference type="GO" id="GO:0005975">
    <property type="term" value="P:carbohydrate metabolic process"/>
    <property type="evidence" value="ECO:0007669"/>
    <property type="project" value="InterPro"/>
</dbReference>
<dbReference type="HAMAP" id="MF_00691">
    <property type="entry name" value="PxpA"/>
    <property type="match status" value="1"/>
</dbReference>
<dbReference type="SUPFAM" id="SSF88713">
    <property type="entry name" value="Glycoside hydrolase/deacetylase"/>
    <property type="match status" value="1"/>
</dbReference>
<accession>A0A9D1HJH0</accession>
<comment type="caution">
    <text evidence="2">The sequence shown here is derived from an EMBL/GenBank/DDBJ whole genome shotgun (WGS) entry which is preliminary data.</text>
</comment>
<gene>
    <name evidence="1" type="primary">pxpA</name>
    <name evidence="2" type="ORF">IAB00_02970</name>
</gene>
<keyword evidence="1" id="KW-0547">Nucleotide-binding</keyword>
<evidence type="ECO:0000256" key="1">
    <source>
        <dbReference type="HAMAP-Rule" id="MF_00691"/>
    </source>
</evidence>
<dbReference type="PANTHER" id="PTHR30292:SF0">
    <property type="entry name" value="5-OXOPROLINASE SUBUNIT A"/>
    <property type="match status" value="1"/>
</dbReference>
<dbReference type="Pfam" id="PF03746">
    <property type="entry name" value="LamB_YcsF"/>
    <property type="match status" value="1"/>
</dbReference>
<dbReference type="EMBL" id="DVMH01000018">
    <property type="protein sequence ID" value="HIU10195.1"/>
    <property type="molecule type" value="Genomic_DNA"/>
</dbReference>
<organism evidence="2 3">
    <name type="scientific">Candidatus Avidehalobacter gallistercoris</name>
    <dbReference type="NCBI Taxonomy" id="2840694"/>
    <lineage>
        <taxon>Bacteria</taxon>
        <taxon>Bacillati</taxon>
        <taxon>Bacillota</taxon>
        <taxon>Clostridia</taxon>
        <taxon>Eubacteriales</taxon>
        <taxon>Peptococcaceae</taxon>
        <taxon>Peptococcaceae incertae sedis</taxon>
        <taxon>Candidatus Avidehalobacter</taxon>
    </lineage>
</organism>
<reference evidence="2" key="1">
    <citation type="submission" date="2020-10" db="EMBL/GenBank/DDBJ databases">
        <authorList>
            <person name="Gilroy R."/>
        </authorList>
    </citation>
    <scope>NUCLEOTIDE SEQUENCE</scope>
    <source>
        <strain evidence="2">2830</strain>
    </source>
</reference>
<protein>
    <recommendedName>
        <fullName evidence="1">5-oxoprolinase subunit A</fullName>
        <shortName evidence="1">5-OPase subunit A</shortName>
        <ecNumber evidence="1">3.5.2.9</ecNumber>
    </recommendedName>
    <alternativeName>
        <fullName evidence="1">5-oxoprolinase (ATP-hydrolyzing) subunit A</fullName>
    </alternativeName>
</protein>
<dbReference type="GO" id="GO:0005524">
    <property type="term" value="F:ATP binding"/>
    <property type="evidence" value="ECO:0007669"/>
    <property type="project" value="UniProtKB-UniRule"/>
</dbReference>
<dbReference type="InterPro" id="IPR011330">
    <property type="entry name" value="Glyco_hydro/deAcase_b/a-brl"/>
</dbReference>
<evidence type="ECO:0000313" key="3">
    <source>
        <dbReference type="Proteomes" id="UP000824124"/>
    </source>
</evidence>
<dbReference type="NCBIfam" id="NF003814">
    <property type="entry name" value="PRK05406.1-3"/>
    <property type="match status" value="1"/>
</dbReference>
<proteinExistence type="inferred from homology"/>
<keyword evidence="1" id="KW-0067">ATP-binding</keyword>
<dbReference type="PANTHER" id="PTHR30292">
    <property type="entry name" value="UNCHARACTERIZED PROTEIN YBGL-RELATED"/>
    <property type="match status" value="1"/>
</dbReference>
<evidence type="ECO:0000313" key="2">
    <source>
        <dbReference type="EMBL" id="HIU10195.1"/>
    </source>
</evidence>
<dbReference type="Proteomes" id="UP000824124">
    <property type="component" value="Unassembled WGS sequence"/>
</dbReference>
<dbReference type="CDD" id="cd10787">
    <property type="entry name" value="LamB_YcsF_like"/>
    <property type="match status" value="1"/>
</dbReference>